<dbReference type="PANTHER" id="PTHR22926">
    <property type="entry name" value="PHOSPHO-N-ACETYLMURAMOYL-PENTAPEPTIDE-TRANSFERASE"/>
    <property type="match status" value="1"/>
</dbReference>
<feature type="transmembrane region" description="Helical" evidence="8">
    <location>
        <begin position="192"/>
        <end position="213"/>
    </location>
</feature>
<dbReference type="CDD" id="cd06853">
    <property type="entry name" value="GT_WecA_like"/>
    <property type="match status" value="1"/>
</dbReference>
<keyword evidence="5 8" id="KW-1133">Transmembrane helix</keyword>
<keyword evidence="10" id="KW-1185">Reference proteome</keyword>
<feature type="transmembrane region" description="Helical" evidence="8">
    <location>
        <begin position="109"/>
        <end position="131"/>
    </location>
</feature>
<proteinExistence type="predicted"/>
<feature type="transmembrane region" description="Helical" evidence="8">
    <location>
        <begin position="137"/>
        <end position="159"/>
    </location>
</feature>
<dbReference type="GO" id="GO:0046872">
    <property type="term" value="F:metal ion binding"/>
    <property type="evidence" value="ECO:0007669"/>
    <property type="project" value="UniProtKB-KW"/>
</dbReference>
<feature type="transmembrane region" description="Helical" evidence="8">
    <location>
        <begin position="338"/>
        <end position="356"/>
    </location>
</feature>
<dbReference type="GO" id="GO:0009103">
    <property type="term" value="P:lipopolysaccharide biosynthetic process"/>
    <property type="evidence" value="ECO:0007669"/>
    <property type="project" value="TreeGrafter"/>
</dbReference>
<feature type="binding site" evidence="7">
    <location>
        <position position="226"/>
    </location>
    <ligand>
        <name>Mg(2+)</name>
        <dbReference type="ChEBI" id="CHEBI:18420"/>
    </ligand>
</feature>
<protein>
    <submittedName>
        <fullName evidence="9">UDP-GlcNAc:undecaprenyl-phosphate GlcNAc-1-phosphate transferase</fullName>
    </submittedName>
</protein>
<feature type="binding site" evidence="7">
    <location>
        <position position="158"/>
    </location>
    <ligand>
        <name>Mg(2+)</name>
        <dbReference type="ChEBI" id="CHEBI:18420"/>
    </ligand>
</feature>
<evidence type="ECO:0000256" key="1">
    <source>
        <dbReference type="ARBA" id="ARBA00004651"/>
    </source>
</evidence>
<name>A0A2Y8ZLH8_9MICO</name>
<evidence type="ECO:0000256" key="3">
    <source>
        <dbReference type="ARBA" id="ARBA00022679"/>
    </source>
</evidence>
<dbReference type="GO" id="GO:0005886">
    <property type="term" value="C:plasma membrane"/>
    <property type="evidence" value="ECO:0007669"/>
    <property type="project" value="UniProtKB-SubCell"/>
</dbReference>
<dbReference type="Proteomes" id="UP000250028">
    <property type="component" value="Unassembled WGS sequence"/>
</dbReference>
<keyword evidence="2" id="KW-1003">Cell membrane</keyword>
<organism evidence="9 10">
    <name type="scientific">Branchiibius hedensis</name>
    <dbReference type="NCBI Taxonomy" id="672460"/>
    <lineage>
        <taxon>Bacteria</taxon>
        <taxon>Bacillati</taxon>
        <taxon>Actinomycetota</taxon>
        <taxon>Actinomycetes</taxon>
        <taxon>Micrococcales</taxon>
        <taxon>Dermacoccaceae</taxon>
        <taxon>Branchiibius</taxon>
    </lineage>
</organism>
<accession>A0A2Y8ZLH8</accession>
<evidence type="ECO:0000256" key="5">
    <source>
        <dbReference type="ARBA" id="ARBA00022989"/>
    </source>
</evidence>
<evidence type="ECO:0000256" key="6">
    <source>
        <dbReference type="ARBA" id="ARBA00023136"/>
    </source>
</evidence>
<evidence type="ECO:0000256" key="8">
    <source>
        <dbReference type="SAM" id="Phobius"/>
    </source>
</evidence>
<keyword evidence="6 8" id="KW-0472">Membrane</keyword>
<feature type="transmembrane region" description="Helical" evidence="8">
    <location>
        <begin position="166"/>
        <end position="186"/>
    </location>
</feature>
<dbReference type="AlphaFoldDB" id="A0A2Y8ZLH8"/>
<keyword evidence="3 9" id="KW-0808">Transferase</keyword>
<keyword evidence="7" id="KW-0460">Magnesium</keyword>
<reference evidence="10" key="1">
    <citation type="submission" date="2016-10" db="EMBL/GenBank/DDBJ databases">
        <authorList>
            <person name="Varghese N."/>
            <person name="Submissions S."/>
        </authorList>
    </citation>
    <scope>NUCLEOTIDE SEQUENCE [LARGE SCALE GENOMIC DNA]</scope>
    <source>
        <strain evidence="10">DSM 22951</strain>
    </source>
</reference>
<evidence type="ECO:0000256" key="7">
    <source>
        <dbReference type="PIRSR" id="PIRSR600715-1"/>
    </source>
</evidence>
<dbReference type="GO" id="GO:0044038">
    <property type="term" value="P:cell wall macromolecule biosynthetic process"/>
    <property type="evidence" value="ECO:0007669"/>
    <property type="project" value="TreeGrafter"/>
</dbReference>
<dbReference type="RefSeq" id="WP_109684009.1">
    <property type="nucleotide sequence ID" value="NZ_QGDN01000001.1"/>
</dbReference>
<evidence type="ECO:0000256" key="4">
    <source>
        <dbReference type="ARBA" id="ARBA00022692"/>
    </source>
</evidence>
<dbReference type="GO" id="GO:0071555">
    <property type="term" value="P:cell wall organization"/>
    <property type="evidence" value="ECO:0007669"/>
    <property type="project" value="TreeGrafter"/>
</dbReference>
<keyword evidence="7" id="KW-0479">Metal-binding</keyword>
<dbReference type="EMBL" id="UESZ01000001">
    <property type="protein sequence ID" value="SSA33291.1"/>
    <property type="molecule type" value="Genomic_DNA"/>
</dbReference>
<feature type="transmembrane region" description="Helical" evidence="8">
    <location>
        <begin position="225"/>
        <end position="245"/>
    </location>
</feature>
<keyword evidence="4 8" id="KW-0812">Transmembrane</keyword>
<dbReference type="GO" id="GO:0016780">
    <property type="term" value="F:phosphotransferase activity, for other substituted phosphate groups"/>
    <property type="evidence" value="ECO:0007669"/>
    <property type="project" value="InterPro"/>
</dbReference>
<dbReference type="PANTHER" id="PTHR22926:SF3">
    <property type="entry name" value="UNDECAPRENYL-PHOSPHATE ALPHA-N-ACETYLGLUCOSAMINYL 1-PHOSPHATE TRANSFERASE"/>
    <property type="match status" value="1"/>
</dbReference>
<evidence type="ECO:0000313" key="9">
    <source>
        <dbReference type="EMBL" id="SSA33291.1"/>
    </source>
</evidence>
<dbReference type="OrthoDB" id="9783652at2"/>
<dbReference type="Pfam" id="PF00953">
    <property type="entry name" value="Glycos_transf_4"/>
    <property type="match status" value="1"/>
</dbReference>
<comment type="subcellular location">
    <subcellularLocation>
        <location evidence="1">Cell membrane</location>
        <topology evidence="1">Multi-pass membrane protein</topology>
    </subcellularLocation>
</comment>
<dbReference type="InterPro" id="IPR000715">
    <property type="entry name" value="Glycosyl_transferase_4"/>
</dbReference>
<feature type="transmembrane region" description="Helical" evidence="8">
    <location>
        <begin position="6"/>
        <end position="27"/>
    </location>
</feature>
<evidence type="ECO:0000313" key="10">
    <source>
        <dbReference type="Proteomes" id="UP000250028"/>
    </source>
</evidence>
<feature type="transmembrane region" description="Helical" evidence="8">
    <location>
        <begin position="78"/>
        <end position="97"/>
    </location>
</feature>
<feature type="transmembrane region" description="Helical" evidence="8">
    <location>
        <begin position="265"/>
        <end position="284"/>
    </location>
</feature>
<feature type="transmembrane region" description="Helical" evidence="8">
    <location>
        <begin position="312"/>
        <end position="332"/>
    </location>
</feature>
<feature type="transmembrane region" description="Helical" evidence="8">
    <location>
        <begin position="48"/>
        <end position="66"/>
    </location>
</feature>
<sequence length="365" mass="38416">MREYVLVAVIAGVITFVVTPAVRWFAIRFGAFTPVRGRDVHTTPVPRLGGVGMLIGFAAALLVAGHLPYLSKTVSENFGQLIGVLIAAVLITGLGAIDDFRELDPITKFAGQMIAAGVMAYAGVTMLFIPLGGQTILPAPVLTAITVLIVVATTTAVNFVDGLDGLAAGIVAIAAGTFFLWTYSLASRDVPGSVFSSAAFISAALVGVCVGFLPHNFHPARLFMGDAGALLLGLLLSAATISFTGNFDPAGSTGQSATYASWLPIALPMLILALPIIDVVWAVVRRRGKFWAADSKHLHHRMLQMGHPHREAVLLLYLWSAAGALGILALAYLPAAVALSLLAVMLLASLALTWGLPKWRRTRSL</sequence>
<evidence type="ECO:0000256" key="2">
    <source>
        <dbReference type="ARBA" id="ARBA00022475"/>
    </source>
</evidence>
<gene>
    <name evidence="9" type="ORF">SAMN04489750_0565</name>
</gene>
<comment type="cofactor">
    <cofactor evidence="7">
        <name>Mg(2+)</name>
        <dbReference type="ChEBI" id="CHEBI:18420"/>
    </cofactor>
</comment>